<dbReference type="Pfam" id="PF02775">
    <property type="entry name" value="TPP_enzyme_C"/>
    <property type="match status" value="1"/>
</dbReference>
<evidence type="ECO:0000256" key="7">
    <source>
        <dbReference type="SAM" id="MobiDB-lite"/>
    </source>
</evidence>
<sequence>MTAPNRNTLWARALVDELVAAGVDAVVASPGSRSTPLTMAAARNDDLRVFSQLDERSAAYFALGRARRTGTVTPLICTSGTAAANYHPAVMEASEARVPLLALTADRPPELRDSGANQTADQEKLYGDAVRFYKDLPEPAPNDRALRSLRTTVARAVGTAEGADPGPVHLNVPFKKPLEPTPVSGDVPADLDPVAESGRDGPYVDVTPGSPEPGDEELQRLANELATTDRGLIVAGPADPPGLDAEAVTALSHATGFPVLADPLSGVRFGGHTRVAPVIGAYDAYLSAAVAGEGSVGEGSAGEADDGDANPAAGWADPELVVRLGASPTSKRLRKYLAETGAEQYQVDPAGRWREAEFAATDLVVAEPSRLCARLSRLVPGGGSDPDWRAQWEDADRAAREIHDREGDDAPTASDGDEPVPFHEGDALRAVADALPDPATLFVSNSMPVRDLDRFVGPTTTSVTALGNRGVSGIDGIVSSALGAGSATTDDLTLVVGDLALYHDSNGLLAVERCDADVTVVLINNDGGGIFHALPIESFEPEFTEAFKTPHGVAFEPLSDLHGLEYARIDARPDAAESAADALGDLADAYARARDADGSHLIEVRTDAESSHRTRERLEAAVERAVHGGSVGDGGA</sequence>
<dbReference type="RefSeq" id="WP_095635831.1">
    <property type="nucleotide sequence ID" value="NZ_NSKC01000002.1"/>
</dbReference>
<dbReference type="CDD" id="cd02009">
    <property type="entry name" value="TPP_SHCHC_synthase"/>
    <property type="match status" value="1"/>
</dbReference>
<dbReference type="GO" id="GO:0070204">
    <property type="term" value="F:2-succinyl-5-enolpyruvyl-6-hydroxy-3-cyclohexene-1-carboxylic-acid synthase activity"/>
    <property type="evidence" value="ECO:0007669"/>
    <property type="project" value="UniProtKB-UniRule"/>
</dbReference>
<comment type="pathway">
    <text evidence="6">Quinol/quinone metabolism; 1,4-dihydroxy-2-naphthoate biosynthesis; 1,4-dihydroxy-2-naphthoate from chorismate: step 2/7.</text>
</comment>
<dbReference type="Gene3D" id="3.40.50.1220">
    <property type="entry name" value="TPP-binding domain"/>
    <property type="match status" value="1"/>
</dbReference>
<keyword evidence="4 6" id="KW-0786">Thiamine pyrophosphate</keyword>
<proteinExistence type="inferred from homology"/>
<feature type="region of interest" description="Disordered" evidence="7">
    <location>
        <begin position="403"/>
        <end position="423"/>
    </location>
</feature>
<keyword evidence="3 6" id="KW-0460">Magnesium</keyword>
<dbReference type="SUPFAM" id="SSF52518">
    <property type="entry name" value="Thiamin diphosphate-binding fold (THDP-binding)"/>
    <property type="match status" value="2"/>
</dbReference>
<comment type="catalytic activity">
    <reaction evidence="6">
        <text>isochorismate + 2-oxoglutarate + H(+) = 5-enolpyruvoyl-6-hydroxy-2-succinyl-cyclohex-3-ene-1-carboxylate + CO2</text>
        <dbReference type="Rhea" id="RHEA:25593"/>
        <dbReference type="ChEBI" id="CHEBI:15378"/>
        <dbReference type="ChEBI" id="CHEBI:16526"/>
        <dbReference type="ChEBI" id="CHEBI:16810"/>
        <dbReference type="ChEBI" id="CHEBI:29780"/>
        <dbReference type="ChEBI" id="CHEBI:58818"/>
        <dbReference type="EC" id="2.2.1.9"/>
    </reaction>
</comment>
<gene>
    <name evidence="6 10" type="primary">menD</name>
    <name evidence="10" type="ORF">CK500_03305</name>
</gene>
<keyword evidence="11" id="KW-1185">Reference proteome</keyword>
<keyword evidence="6" id="KW-0474">Menaquinone biosynthesis</keyword>
<feature type="domain" description="Thiamine pyrophosphate enzyme N-terminal TPP-binding" evidence="9">
    <location>
        <begin position="11"/>
        <end position="124"/>
    </location>
</feature>
<protein>
    <recommendedName>
        <fullName evidence="6">2-succinyl-5-enolpyruvyl-6-hydroxy-3-cyclohexene-1-carboxylate synthase</fullName>
        <shortName evidence="6">SEPHCHC synthase</shortName>
        <ecNumber evidence="6">2.2.1.9</ecNumber>
    </recommendedName>
    <alternativeName>
        <fullName evidence="6">Menaquinone biosynthesis protein MenD</fullName>
    </alternativeName>
</protein>
<evidence type="ECO:0000313" key="10">
    <source>
        <dbReference type="EMBL" id="PAU84555.1"/>
    </source>
</evidence>
<dbReference type="NCBIfam" id="TIGR00173">
    <property type="entry name" value="menD"/>
    <property type="match status" value="1"/>
</dbReference>
<dbReference type="InterPro" id="IPR029061">
    <property type="entry name" value="THDP-binding"/>
</dbReference>
<comment type="caution">
    <text evidence="10">The sequence shown here is derived from an EMBL/GenBank/DDBJ whole genome shotgun (WGS) entry which is preliminary data.</text>
</comment>
<reference evidence="10 11" key="1">
    <citation type="submission" date="2017-08" db="EMBL/GenBank/DDBJ databases">
        <title>The strain WRN001 was isolated from Binhai saline alkaline soil, Tianjin, China.</title>
        <authorList>
            <person name="Liu D."/>
            <person name="Zhang G."/>
        </authorList>
    </citation>
    <scope>NUCLEOTIDE SEQUENCE [LARGE SCALE GENOMIC DNA]</scope>
    <source>
        <strain evidence="10 11">WN019</strain>
    </source>
</reference>
<feature type="region of interest" description="Disordered" evidence="7">
    <location>
        <begin position="294"/>
        <end position="314"/>
    </location>
</feature>
<organism evidence="10 11">
    <name type="scientific">Halorubrum salipaludis</name>
    <dbReference type="NCBI Taxonomy" id="2032630"/>
    <lineage>
        <taxon>Archaea</taxon>
        <taxon>Methanobacteriati</taxon>
        <taxon>Methanobacteriota</taxon>
        <taxon>Stenosarchaea group</taxon>
        <taxon>Halobacteria</taxon>
        <taxon>Halobacteriales</taxon>
        <taxon>Haloferacaceae</taxon>
        <taxon>Halorubrum</taxon>
    </lineage>
</organism>
<dbReference type="GO" id="GO:0009234">
    <property type="term" value="P:menaquinone biosynthetic process"/>
    <property type="evidence" value="ECO:0007669"/>
    <property type="project" value="UniProtKB-UniRule"/>
</dbReference>
<comment type="similarity">
    <text evidence="6">Belongs to the TPP enzyme family. MenD subfamily.</text>
</comment>
<dbReference type="InterPro" id="IPR012001">
    <property type="entry name" value="Thiamin_PyroP_enz_TPP-bd_dom"/>
</dbReference>
<evidence type="ECO:0000256" key="6">
    <source>
        <dbReference type="HAMAP-Rule" id="MF_01659"/>
    </source>
</evidence>
<dbReference type="InterPro" id="IPR011766">
    <property type="entry name" value="TPP_enzyme_TPP-bd"/>
</dbReference>
<keyword evidence="2 6" id="KW-0479">Metal-binding</keyword>
<comment type="function">
    <text evidence="6">Catalyzes the thiamine diphosphate-dependent decarboxylation of 2-oxoglutarate and the subsequent addition of the resulting succinic semialdehyde-thiamine pyrophosphate anion to isochorismate to yield 2-succinyl-5-enolpyruvyl-6-hydroxy-3-cyclohexene-1-carboxylate (SEPHCHC).</text>
</comment>
<evidence type="ECO:0000259" key="8">
    <source>
        <dbReference type="Pfam" id="PF02775"/>
    </source>
</evidence>
<dbReference type="Proteomes" id="UP000218083">
    <property type="component" value="Unassembled WGS sequence"/>
</dbReference>
<comment type="cofactor">
    <cofactor evidence="6">
        <name>Mg(2+)</name>
        <dbReference type="ChEBI" id="CHEBI:18420"/>
    </cofactor>
    <cofactor evidence="6">
        <name>Mn(2+)</name>
        <dbReference type="ChEBI" id="CHEBI:29035"/>
    </cofactor>
</comment>
<feature type="domain" description="Thiamine pyrophosphate enzyme TPP-binding" evidence="8">
    <location>
        <begin position="478"/>
        <end position="604"/>
    </location>
</feature>
<evidence type="ECO:0000256" key="1">
    <source>
        <dbReference type="ARBA" id="ARBA00022679"/>
    </source>
</evidence>
<dbReference type="Gene3D" id="3.40.50.970">
    <property type="match status" value="2"/>
</dbReference>
<evidence type="ECO:0000256" key="3">
    <source>
        <dbReference type="ARBA" id="ARBA00022842"/>
    </source>
</evidence>
<comment type="pathway">
    <text evidence="6">Quinol/quinone metabolism; menaquinone biosynthesis.</text>
</comment>
<dbReference type="GO" id="GO:0030976">
    <property type="term" value="F:thiamine pyrophosphate binding"/>
    <property type="evidence" value="ECO:0007669"/>
    <property type="project" value="UniProtKB-UniRule"/>
</dbReference>
<name>A0A2A2FJ20_9EURY</name>
<dbReference type="SUPFAM" id="SSF52467">
    <property type="entry name" value="DHS-like NAD/FAD-binding domain"/>
    <property type="match status" value="1"/>
</dbReference>
<dbReference type="GO" id="GO:0006082">
    <property type="term" value="P:organic acid metabolic process"/>
    <property type="evidence" value="ECO:0007669"/>
    <property type="project" value="UniProtKB-ARBA"/>
</dbReference>
<dbReference type="GO" id="GO:0000287">
    <property type="term" value="F:magnesium ion binding"/>
    <property type="evidence" value="ECO:0007669"/>
    <property type="project" value="UniProtKB-UniRule"/>
</dbReference>
<dbReference type="GO" id="GO:0044272">
    <property type="term" value="P:sulfur compound biosynthetic process"/>
    <property type="evidence" value="ECO:0007669"/>
    <property type="project" value="UniProtKB-ARBA"/>
</dbReference>
<dbReference type="EMBL" id="NSKC01000002">
    <property type="protein sequence ID" value="PAU84555.1"/>
    <property type="molecule type" value="Genomic_DNA"/>
</dbReference>
<dbReference type="UniPathway" id="UPA01057">
    <property type="reaction ID" value="UER00164"/>
</dbReference>
<keyword evidence="5 6" id="KW-0464">Manganese</keyword>
<keyword evidence="1 6" id="KW-0808">Transferase</keyword>
<dbReference type="EC" id="2.2.1.9" evidence="6"/>
<dbReference type="CDD" id="cd07037">
    <property type="entry name" value="TPP_PYR_MenD"/>
    <property type="match status" value="1"/>
</dbReference>
<dbReference type="InterPro" id="IPR004433">
    <property type="entry name" value="MenaQ_synth_MenD"/>
</dbReference>
<dbReference type="Pfam" id="PF02776">
    <property type="entry name" value="TPP_enzyme_N"/>
    <property type="match status" value="1"/>
</dbReference>
<evidence type="ECO:0000256" key="4">
    <source>
        <dbReference type="ARBA" id="ARBA00023052"/>
    </source>
</evidence>
<evidence type="ECO:0000256" key="5">
    <source>
        <dbReference type="ARBA" id="ARBA00023211"/>
    </source>
</evidence>
<dbReference type="OrthoDB" id="212847at2157"/>
<accession>A0A2A2FJ20</accession>
<dbReference type="AlphaFoldDB" id="A0A2A2FJ20"/>
<comment type="subunit">
    <text evidence="6">Homodimer.</text>
</comment>
<dbReference type="PANTHER" id="PTHR42916">
    <property type="entry name" value="2-SUCCINYL-5-ENOLPYRUVYL-6-HYDROXY-3-CYCLOHEXENE-1-CARBOXYLATE SYNTHASE"/>
    <property type="match status" value="1"/>
</dbReference>
<comment type="cofactor">
    <cofactor evidence="6">
        <name>thiamine diphosphate</name>
        <dbReference type="ChEBI" id="CHEBI:58937"/>
    </cofactor>
    <text evidence="6">Binds 1 thiamine pyrophosphate per subunit.</text>
</comment>
<evidence type="ECO:0000259" key="9">
    <source>
        <dbReference type="Pfam" id="PF02776"/>
    </source>
</evidence>
<dbReference type="PANTHER" id="PTHR42916:SF1">
    <property type="entry name" value="PROTEIN PHYLLO, CHLOROPLASTIC"/>
    <property type="match status" value="1"/>
</dbReference>
<dbReference type="HAMAP" id="MF_01659">
    <property type="entry name" value="MenD"/>
    <property type="match status" value="1"/>
</dbReference>
<dbReference type="UniPathway" id="UPA00079"/>
<dbReference type="InterPro" id="IPR029035">
    <property type="entry name" value="DHS-like_NAD/FAD-binding_dom"/>
</dbReference>
<evidence type="ECO:0000256" key="2">
    <source>
        <dbReference type="ARBA" id="ARBA00022723"/>
    </source>
</evidence>
<evidence type="ECO:0000313" key="11">
    <source>
        <dbReference type="Proteomes" id="UP000218083"/>
    </source>
</evidence>
<dbReference type="GO" id="GO:0030145">
    <property type="term" value="F:manganese ion binding"/>
    <property type="evidence" value="ECO:0007669"/>
    <property type="project" value="UniProtKB-UniRule"/>
</dbReference>